<feature type="transmembrane region" description="Helical" evidence="1">
    <location>
        <begin position="337"/>
        <end position="363"/>
    </location>
</feature>
<evidence type="ECO:0008006" key="4">
    <source>
        <dbReference type="Google" id="ProtNLM"/>
    </source>
</evidence>
<dbReference type="AlphaFoldDB" id="A0A370GC04"/>
<feature type="transmembrane region" description="Helical" evidence="1">
    <location>
        <begin position="245"/>
        <end position="268"/>
    </location>
</feature>
<keyword evidence="1" id="KW-0472">Membrane</keyword>
<dbReference type="OrthoDB" id="2060782at2"/>
<protein>
    <recommendedName>
        <fullName evidence="4">ABC-2 family transporter</fullName>
    </recommendedName>
</protein>
<reference evidence="2 3" key="1">
    <citation type="submission" date="2018-07" db="EMBL/GenBank/DDBJ databases">
        <title>Genomic Encyclopedia of Type Strains, Phase IV (KMG-IV): sequencing the most valuable type-strain genomes for metagenomic binning, comparative biology and taxonomic classification.</title>
        <authorList>
            <person name="Goeker M."/>
        </authorList>
    </citation>
    <scope>NUCLEOTIDE SEQUENCE [LARGE SCALE GENOMIC DNA]</scope>
    <source>
        <strain evidence="2 3">DSM 25281</strain>
    </source>
</reference>
<gene>
    <name evidence="2" type="ORF">DFR59_1082</name>
</gene>
<evidence type="ECO:0000313" key="3">
    <source>
        <dbReference type="Proteomes" id="UP000255326"/>
    </source>
</evidence>
<feature type="transmembrane region" description="Helical" evidence="1">
    <location>
        <begin position="12"/>
        <end position="33"/>
    </location>
</feature>
<dbReference type="RefSeq" id="WP_114746019.1">
    <property type="nucleotide sequence ID" value="NZ_QQAY01000008.1"/>
</dbReference>
<evidence type="ECO:0000313" key="2">
    <source>
        <dbReference type="EMBL" id="RDI41352.1"/>
    </source>
</evidence>
<organism evidence="2 3">
    <name type="scientific">Falsibacillus pallidus</name>
    <dbReference type="NCBI Taxonomy" id="493781"/>
    <lineage>
        <taxon>Bacteria</taxon>
        <taxon>Bacillati</taxon>
        <taxon>Bacillota</taxon>
        <taxon>Bacilli</taxon>
        <taxon>Bacillales</taxon>
        <taxon>Bacillaceae</taxon>
        <taxon>Falsibacillus</taxon>
    </lineage>
</organism>
<feature type="transmembrane region" description="Helical" evidence="1">
    <location>
        <begin position="199"/>
        <end position="218"/>
    </location>
</feature>
<accession>A0A370GC04</accession>
<feature type="transmembrane region" description="Helical" evidence="1">
    <location>
        <begin position="396"/>
        <end position="414"/>
    </location>
</feature>
<keyword evidence="1" id="KW-0812">Transmembrane</keyword>
<proteinExistence type="predicted"/>
<name>A0A370GC04_9BACI</name>
<dbReference type="EMBL" id="QQAY01000008">
    <property type="protein sequence ID" value="RDI41352.1"/>
    <property type="molecule type" value="Genomic_DNA"/>
</dbReference>
<keyword evidence="3" id="KW-1185">Reference proteome</keyword>
<dbReference type="Proteomes" id="UP000255326">
    <property type="component" value="Unassembled WGS sequence"/>
</dbReference>
<evidence type="ECO:0000256" key="1">
    <source>
        <dbReference type="SAM" id="Phobius"/>
    </source>
</evidence>
<sequence>MRIIFLESKKALTSPIIIGLLLLFTAWNLFIIFDSSSFNRELSIINKIAGDFGVKITDGSLSRLNEELKMELSQLNAITKKQTGKTFKDTDDFFRQLTYENQDTYTSELQRSFNDLSIKQMYLQQAESFDKRYEAINIQKIGEGQIAGYHLSGSAAEMLRKEYSKLADRFEQLKKRKEYKSWFFAGKPFAMHSLLFRTIFLHILIESLILIVLSTALISNFEFENRTQLVAFSSKRGRKLMTDKLFSSFITSTTIFFILLAATLGPYFTVFDYSHLWSSSINSGLNWEFQLPYLSWWNFSLLEYMILAIVVSYICMLLFMLFVFSLSVVLKNSYYTFILFAVIFIALFILAGFIPGSSILFIISNYNLSTLFLNPHQWWMASSGLMMFKYYEVDTLAAWTIIYAIGCYAALKTFSKQDIS</sequence>
<feature type="transmembrane region" description="Helical" evidence="1">
    <location>
        <begin position="304"/>
        <end position="330"/>
    </location>
</feature>
<comment type="caution">
    <text evidence="2">The sequence shown here is derived from an EMBL/GenBank/DDBJ whole genome shotgun (WGS) entry which is preliminary data.</text>
</comment>
<keyword evidence="1" id="KW-1133">Transmembrane helix</keyword>